<dbReference type="SUPFAM" id="SSF48452">
    <property type="entry name" value="TPR-like"/>
    <property type="match status" value="1"/>
</dbReference>
<feature type="repeat" description="ANK" evidence="3">
    <location>
        <begin position="515"/>
        <end position="539"/>
    </location>
</feature>
<keyword evidence="1" id="KW-0677">Repeat</keyword>
<name>A0AAQ3UER0_PASNO</name>
<dbReference type="PROSITE" id="PS50297">
    <property type="entry name" value="ANK_REP_REGION"/>
    <property type="match status" value="5"/>
</dbReference>
<dbReference type="InterPro" id="IPR051616">
    <property type="entry name" value="Cul2-RING_E3_ligase_SR"/>
</dbReference>
<keyword evidence="3" id="KW-0040">ANK repeat</keyword>
<dbReference type="SUPFAM" id="SSF48403">
    <property type="entry name" value="Ankyrin repeat"/>
    <property type="match status" value="2"/>
</dbReference>
<keyword evidence="6" id="KW-1185">Reference proteome</keyword>
<gene>
    <name evidence="5" type="ORF">U9M48_037348</name>
</gene>
<feature type="repeat" description="ANK" evidence="3">
    <location>
        <begin position="254"/>
        <end position="286"/>
    </location>
</feature>
<dbReference type="PANTHER" id="PTHR46224">
    <property type="entry name" value="ANKYRIN REPEAT FAMILY PROTEIN"/>
    <property type="match status" value="1"/>
</dbReference>
<proteinExistence type="predicted"/>
<dbReference type="SMART" id="SM00028">
    <property type="entry name" value="TPR"/>
    <property type="match status" value="2"/>
</dbReference>
<feature type="repeat" description="TPR" evidence="4">
    <location>
        <begin position="407"/>
        <end position="440"/>
    </location>
</feature>
<feature type="repeat" description="ANK" evidence="3">
    <location>
        <begin position="38"/>
        <end position="71"/>
    </location>
</feature>
<evidence type="ECO:0000256" key="3">
    <source>
        <dbReference type="PROSITE-ProRule" id="PRU00023"/>
    </source>
</evidence>
<feature type="repeat" description="ANK" evidence="3">
    <location>
        <begin position="72"/>
        <end position="104"/>
    </location>
</feature>
<evidence type="ECO:0000313" key="5">
    <source>
        <dbReference type="EMBL" id="WVZ91143.1"/>
    </source>
</evidence>
<feature type="repeat" description="ANK" evidence="3">
    <location>
        <begin position="188"/>
        <end position="216"/>
    </location>
</feature>
<reference evidence="5 6" key="1">
    <citation type="submission" date="2024-02" db="EMBL/GenBank/DDBJ databases">
        <title>High-quality chromosome-scale genome assembly of Pensacola bahiagrass (Paspalum notatum Flugge var. saurae).</title>
        <authorList>
            <person name="Vega J.M."/>
            <person name="Podio M."/>
            <person name="Orjuela J."/>
            <person name="Siena L.A."/>
            <person name="Pessino S.C."/>
            <person name="Combes M.C."/>
            <person name="Mariac C."/>
            <person name="Albertini E."/>
            <person name="Pupilli F."/>
            <person name="Ortiz J.P.A."/>
            <person name="Leblanc O."/>
        </authorList>
    </citation>
    <scope>NUCLEOTIDE SEQUENCE [LARGE SCALE GENOMIC DNA]</scope>
    <source>
        <strain evidence="5">R1</strain>
        <tissue evidence="5">Leaf</tissue>
    </source>
</reference>
<dbReference type="PROSITE" id="PS50005">
    <property type="entry name" value="TPR"/>
    <property type="match status" value="1"/>
</dbReference>
<dbReference type="Gene3D" id="1.25.40.20">
    <property type="entry name" value="Ankyrin repeat-containing domain"/>
    <property type="match status" value="3"/>
</dbReference>
<evidence type="ECO:0000313" key="6">
    <source>
        <dbReference type="Proteomes" id="UP001341281"/>
    </source>
</evidence>
<evidence type="ECO:0000256" key="2">
    <source>
        <dbReference type="ARBA" id="ARBA00022803"/>
    </source>
</evidence>
<dbReference type="InterPro" id="IPR013105">
    <property type="entry name" value="TPR_2"/>
</dbReference>
<organism evidence="5 6">
    <name type="scientific">Paspalum notatum var. saurae</name>
    <dbReference type="NCBI Taxonomy" id="547442"/>
    <lineage>
        <taxon>Eukaryota</taxon>
        <taxon>Viridiplantae</taxon>
        <taxon>Streptophyta</taxon>
        <taxon>Embryophyta</taxon>
        <taxon>Tracheophyta</taxon>
        <taxon>Spermatophyta</taxon>
        <taxon>Magnoliopsida</taxon>
        <taxon>Liliopsida</taxon>
        <taxon>Poales</taxon>
        <taxon>Poaceae</taxon>
        <taxon>PACMAD clade</taxon>
        <taxon>Panicoideae</taxon>
        <taxon>Andropogonodae</taxon>
        <taxon>Paspaleae</taxon>
        <taxon>Paspalinae</taxon>
        <taxon>Paspalum</taxon>
    </lineage>
</organism>
<dbReference type="EMBL" id="CP144752">
    <property type="protein sequence ID" value="WVZ91143.1"/>
    <property type="molecule type" value="Genomic_DNA"/>
</dbReference>
<dbReference type="PRINTS" id="PR01415">
    <property type="entry name" value="ANKYRIN"/>
</dbReference>
<dbReference type="Pfam" id="PF07719">
    <property type="entry name" value="TPR_2"/>
    <property type="match status" value="1"/>
</dbReference>
<dbReference type="Pfam" id="PF12796">
    <property type="entry name" value="Ank_2"/>
    <property type="match status" value="4"/>
</dbReference>
<dbReference type="InterPro" id="IPR011990">
    <property type="entry name" value="TPR-like_helical_dom_sf"/>
</dbReference>
<dbReference type="InterPro" id="IPR019734">
    <property type="entry name" value="TPR_rpt"/>
</dbReference>
<evidence type="ECO:0000256" key="4">
    <source>
        <dbReference type="PROSITE-ProRule" id="PRU00339"/>
    </source>
</evidence>
<keyword evidence="2 4" id="KW-0802">TPR repeat</keyword>
<protein>
    <submittedName>
        <fullName evidence="5">Uncharacterized protein</fullName>
    </submittedName>
</protein>
<evidence type="ECO:0000256" key="1">
    <source>
        <dbReference type="ARBA" id="ARBA00022737"/>
    </source>
</evidence>
<dbReference type="Gene3D" id="1.25.40.10">
    <property type="entry name" value="Tetratricopeptide repeat domain"/>
    <property type="match status" value="1"/>
</dbReference>
<dbReference type="InterPro" id="IPR002110">
    <property type="entry name" value="Ankyrin_rpt"/>
</dbReference>
<dbReference type="PANTHER" id="PTHR46224:SF57">
    <property type="entry name" value="ANKYRIN-LIKE PROTEIN"/>
    <property type="match status" value="1"/>
</dbReference>
<sequence>MAPSTSDAAIDAAINGNILLLKKMASKMDLREAKGGPRGRNLLHFAAARGRLEVCKFLVVESGLDVNGTDDDGRTPIALAAAEGKVSVLVYLLVAGGDLVVADADGATPLHRAAEHGALPISLNSCKRGAQRDISSTIIVFDVDCTYVYCPLINLCGSMLCRPPLPGHHEAVRLLLSKGVDVDTFHPRHGSPLHMTIAKDHDQALKVLLEHGADVNRVILHMLTPLVMACWVRSWKCMKLLVEAGADLNFRSPFGPTALMKAAAAGFTDVVKFLLEAGADPNIFYEFGKNAIMVAADKGLRDVVEILFPWTKPIAYVPNWSVDGIIIFMKSEFFNDMDEADAKRQGNKAFAKGEYLSAMYLYTTAMFKHPLDATLLSNRSLCWLRMGDGMKALLDAQNCKMLRPHWSKAWYREGAALSLLKNYEGAANAFAEALKFDPENDELKTALRHMLFLDWRPLRLSRPMLAPNKTTLEQRCYILDIIIGPILIGAAIEGNLRLIKKAAKKVNLREATDALGRNPLHLAAACGHLHVCRFLVEHSGLDVNSASPDGARVPGAPTFYQSTKCSARCH</sequence>
<dbReference type="AlphaFoldDB" id="A0AAQ3UER0"/>
<accession>A0AAQ3UER0</accession>
<dbReference type="InterPro" id="IPR036770">
    <property type="entry name" value="Ankyrin_rpt-contain_sf"/>
</dbReference>
<dbReference type="SMART" id="SM00248">
    <property type="entry name" value="ANK"/>
    <property type="match status" value="9"/>
</dbReference>
<dbReference type="Proteomes" id="UP001341281">
    <property type="component" value="Chromosome 08"/>
</dbReference>
<dbReference type="PROSITE" id="PS50088">
    <property type="entry name" value="ANK_REPEAT"/>
    <property type="match status" value="5"/>
</dbReference>